<evidence type="ECO:0000313" key="2">
    <source>
        <dbReference type="EMBL" id="MDN3708662.1"/>
    </source>
</evidence>
<evidence type="ECO:0000256" key="1">
    <source>
        <dbReference type="SAM" id="Phobius"/>
    </source>
</evidence>
<dbReference type="EMBL" id="JAUFQU010000001">
    <property type="protein sequence ID" value="MDN3708662.1"/>
    <property type="molecule type" value="Genomic_DNA"/>
</dbReference>
<organism evidence="2 3">
    <name type="scientific">Paenimyroides ceti</name>
    <dbReference type="NCBI Taxonomy" id="395087"/>
    <lineage>
        <taxon>Bacteria</taxon>
        <taxon>Pseudomonadati</taxon>
        <taxon>Bacteroidota</taxon>
        <taxon>Flavobacteriia</taxon>
        <taxon>Flavobacteriales</taxon>
        <taxon>Flavobacteriaceae</taxon>
        <taxon>Paenimyroides</taxon>
    </lineage>
</organism>
<keyword evidence="3" id="KW-1185">Reference proteome</keyword>
<evidence type="ECO:0000313" key="3">
    <source>
        <dbReference type="Proteomes" id="UP001242368"/>
    </source>
</evidence>
<proteinExistence type="predicted"/>
<reference evidence="3" key="1">
    <citation type="journal article" date="2019" name="Int. J. Syst. Evol. Microbiol.">
        <title>The Global Catalogue of Microorganisms (GCM) 10K type strain sequencing project: providing services to taxonomists for standard genome sequencing and annotation.</title>
        <authorList>
            <consortium name="The Broad Institute Genomics Platform"/>
            <consortium name="The Broad Institute Genome Sequencing Center for Infectious Disease"/>
            <person name="Wu L."/>
            <person name="Ma J."/>
        </authorList>
    </citation>
    <scope>NUCLEOTIDE SEQUENCE [LARGE SCALE GENOMIC DNA]</scope>
    <source>
        <strain evidence="3">CECT 7184</strain>
    </source>
</reference>
<accession>A0ABT8CVV5</accession>
<sequence>MFILQTLIVSIPFVYFALHYSQWVFLVAVVGFVLSQIYRSQKVYKIKS</sequence>
<keyword evidence="1" id="KW-1133">Transmembrane helix</keyword>
<keyword evidence="1" id="KW-0812">Transmembrane</keyword>
<name>A0ABT8CVV5_9FLAO</name>
<dbReference type="Proteomes" id="UP001242368">
    <property type="component" value="Unassembled WGS sequence"/>
</dbReference>
<gene>
    <name evidence="2" type="ORF">QW060_16290</name>
</gene>
<protein>
    <submittedName>
        <fullName evidence="2">Uncharacterized protein</fullName>
    </submittedName>
</protein>
<comment type="caution">
    <text evidence="2">The sequence shown here is derived from an EMBL/GenBank/DDBJ whole genome shotgun (WGS) entry which is preliminary data.</text>
</comment>
<keyword evidence="1" id="KW-0472">Membrane</keyword>
<feature type="transmembrane region" description="Helical" evidence="1">
    <location>
        <begin position="20"/>
        <end position="38"/>
    </location>
</feature>
<dbReference type="RefSeq" id="WP_290364516.1">
    <property type="nucleotide sequence ID" value="NZ_JAUFQU010000001.1"/>
</dbReference>